<comment type="caution">
    <text evidence="1">The sequence shown here is derived from an EMBL/GenBank/DDBJ whole genome shotgun (WGS) entry which is preliminary data.</text>
</comment>
<evidence type="ECO:0000313" key="1">
    <source>
        <dbReference type="EMBL" id="KAJ8718381.1"/>
    </source>
</evidence>
<dbReference type="Proteomes" id="UP001231649">
    <property type="component" value="Chromosome 13"/>
</dbReference>
<evidence type="ECO:0000313" key="2">
    <source>
        <dbReference type="Proteomes" id="UP001231649"/>
    </source>
</evidence>
<name>A0ACC2QMF2_9NEOP</name>
<keyword evidence="2" id="KW-1185">Reference proteome</keyword>
<organism evidence="1 2">
    <name type="scientific">Mythimna loreyi</name>
    <dbReference type="NCBI Taxonomy" id="667449"/>
    <lineage>
        <taxon>Eukaryota</taxon>
        <taxon>Metazoa</taxon>
        <taxon>Ecdysozoa</taxon>
        <taxon>Arthropoda</taxon>
        <taxon>Hexapoda</taxon>
        <taxon>Insecta</taxon>
        <taxon>Pterygota</taxon>
        <taxon>Neoptera</taxon>
        <taxon>Endopterygota</taxon>
        <taxon>Lepidoptera</taxon>
        <taxon>Glossata</taxon>
        <taxon>Ditrysia</taxon>
        <taxon>Noctuoidea</taxon>
        <taxon>Noctuidae</taxon>
        <taxon>Noctuinae</taxon>
        <taxon>Hadenini</taxon>
        <taxon>Mythimna</taxon>
    </lineage>
</organism>
<proteinExistence type="predicted"/>
<gene>
    <name evidence="1" type="ORF">PYW08_002618</name>
</gene>
<protein>
    <submittedName>
        <fullName evidence="1">Uncharacterized protein</fullName>
    </submittedName>
</protein>
<reference evidence="1" key="1">
    <citation type="submission" date="2023-03" db="EMBL/GenBank/DDBJ databases">
        <title>Chromosome-level genomes of two armyworms, Mythimna separata and Mythimna loreyi, provide insights into the biosynthesis and reception of sex pheromones.</title>
        <authorList>
            <person name="Zhao H."/>
        </authorList>
    </citation>
    <scope>NUCLEOTIDE SEQUENCE</scope>
    <source>
        <strain evidence="1">BeijingLab</strain>
    </source>
</reference>
<dbReference type="EMBL" id="CM056789">
    <property type="protein sequence ID" value="KAJ8718381.1"/>
    <property type="molecule type" value="Genomic_DNA"/>
</dbReference>
<sequence>MSESEQLTNVVKTDAAASQDVYRVGVRVPPFWPEKPAIWFAQMEGQFVISNITADTTKFFYVVGHLDSRYAAEVEDIIMNPPATDKYDRLKTELIKRLSKSKEKKVHQLLTHEELGDRKPSQFLRHLQHLAGPEVPDEFLRTIWSSRLPSNIQSIIASQASSPLDVLADLADRIHDVVPRGHEVAATSSTQGVCDLFTINKQMSELTKQVEFLTQKVNDLSRLSRSKTRNDRSSSRLNRQNRSQSRKNIHPTCWYHFKFGEKATKCDQPCDFKQENSKSSQ</sequence>
<accession>A0ACC2QMF2</accession>